<keyword evidence="1" id="KW-0472">Membrane</keyword>
<accession>A0ABQ0AF15</accession>
<evidence type="ECO:0000313" key="3">
    <source>
        <dbReference type="Proteomes" id="UP001465153"/>
    </source>
</evidence>
<keyword evidence="3" id="KW-1185">Reference proteome</keyword>
<sequence>MDSKSEVIKYVAPTLATALNGPFSGVANQYLADKLTDYAAANDSNIDDSLTKALQAPEGLQKLKLIDKEFSQEMKKLNVDVFNLTPESKSVAKDKPKVSYKPQVWISLLFLVAYFAMLSAIFAVEVSDTLNMKKGDNSLMGELQILFGVLTAGVGQVLSYWFGGALKNSRQEAP</sequence>
<proteinExistence type="predicted"/>
<evidence type="ECO:0000256" key="1">
    <source>
        <dbReference type="SAM" id="Phobius"/>
    </source>
</evidence>
<gene>
    <name evidence="2" type="ORF">NBRC116591_40500</name>
</gene>
<keyword evidence="1" id="KW-0812">Transmembrane</keyword>
<evidence type="ECO:0008006" key="4">
    <source>
        <dbReference type="Google" id="ProtNLM"/>
    </source>
</evidence>
<comment type="caution">
    <text evidence="2">The sequence shown here is derived from an EMBL/GenBank/DDBJ whole genome shotgun (WGS) entry which is preliminary data.</text>
</comment>
<organism evidence="2 3">
    <name type="scientific">Sessilibacter corallicola</name>
    <dbReference type="NCBI Taxonomy" id="2904075"/>
    <lineage>
        <taxon>Bacteria</taxon>
        <taxon>Pseudomonadati</taxon>
        <taxon>Pseudomonadota</taxon>
        <taxon>Gammaproteobacteria</taxon>
        <taxon>Cellvibrionales</taxon>
        <taxon>Cellvibrionaceae</taxon>
        <taxon>Sessilibacter</taxon>
    </lineage>
</organism>
<reference evidence="2 3" key="1">
    <citation type="submission" date="2024-04" db="EMBL/GenBank/DDBJ databases">
        <title>Draft genome sequence of Sessilibacter corallicola NBRC 116591.</title>
        <authorList>
            <person name="Miyakawa T."/>
            <person name="Kusuya Y."/>
            <person name="Miura T."/>
        </authorList>
    </citation>
    <scope>NUCLEOTIDE SEQUENCE [LARGE SCALE GENOMIC DNA]</scope>
    <source>
        <strain evidence="2 3">KU-00831-HH</strain>
    </source>
</reference>
<protein>
    <recommendedName>
        <fullName evidence="4">TMhelix containing protein</fullName>
    </recommendedName>
</protein>
<dbReference type="RefSeq" id="WP_353304541.1">
    <property type="nucleotide sequence ID" value="NZ_BAABWN010000021.1"/>
</dbReference>
<keyword evidence="1" id="KW-1133">Transmembrane helix</keyword>
<dbReference type="EMBL" id="BAABWN010000021">
    <property type="protein sequence ID" value="GAA6170236.1"/>
    <property type="molecule type" value="Genomic_DNA"/>
</dbReference>
<feature type="transmembrane region" description="Helical" evidence="1">
    <location>
        <begin position="143"/>
        <end position="162"/>
    </location>
</feature>
<name>A0ABQ0AF15_9GAMM</name>
<evidence type="ECO:0000313" key="2">
    <source>
        <dbReference type="EMBL" id="GAA6170236.1"/>
    </source>
</evidence>
<dbReference type="Proteomes" id="UP001465153">
    <property type="component" value="Unassembled WGS sequence"/>
</dbReference>
<feature type="transmembrane region" description="Helical" evidence="1">
    <location>
        <begin position="104"/>
        <end position="123"/>
    </location>
</feature>